<dbReference type="OrthoDB" id="9814270at2"/>
<protein>
    <submittedName>
        <fullName evidence="13">Haloacid dehalogenase</fullName>
    </submittedName>
</protein>
<keyword evidence="6" id="KW-1278">Translocase</keyword>
<reference evidence="13 14" key="1">
    <citation type="submission" date="2017-02" db="EMBL/GenBank/DDBJ databases">
        <title>The new phylogeny of genus Mycobacterium.</title>
        <authorList>
            <person name="Tortoli E."/>
            <person name="Trovato A."/>
            <person name="Cirillo D.M."/>
        </authorList>
    </citation>
    <scope>NUCLEOTIDE SEQUENCE [LARGE SCALE GENOMIC DNA]</scope>
    <source>
        <strain evidence="13 14">DSM 43992</strain>
    </source>
</reference>
<comment type="subcellular location">
    <subcellularLocation>
        <location evidence="1">Cell membrane</location>
        <topology evidence="1">Multi-pass membrane protein</topology>
    </subcellularLocation>
</comment>
<dbReference type="SFLD" id="SFLDS00003">
    <property type="entry name" value="Haloacid_Dehalogenase"/>
    <property type="match status" value="1"/>
</dbReference>
<dbReference type="InterPro" id="IPR008250">
    <property type="entry name" value="ATPase_P-typ_transduc_dom_A_sf"/>
</dbReference>
<evidence type="ECO:0000256" key="7">
    <source>
        <dbReference type="ARBA" id="ARBA00022989"/>
    </source>
</evidence>
<dbReference type="SFLD" id="SFLDG00002">
    <property type="entry name" value="C1.7:_P-type_atpase_like"/>
    <property type="match status" value="1"/>
</dbReference>
<keyword evidence="3" id="KW-0812">Transmembrane</keyword>
<dbReference type="Gene3D" id="3.40.50.1000">
    <property type="entry name" value="HAD superfamily/HAD-like"/>
    <property type="match status" value="2"/>
</dbReference>
<dbReference type="InterPro" id="IPR044492">
    <property type="entry name" value="P_typ_ATPase_HD_dom"/>
</dbReference>
<dbReference type="InterPro" id="IPR001757">
    <property type="entry name" value="P_typ_ATPase"/>
</dbReference>
<dbReference type="InterPro" id="IPR023214">
    <property type="entry name" value="HAD_sf"/>
</dbReference>
<dbReference type="STRING" id="1783.BST44_11965"/>
<dbReference type="GO" id="GO:0046872">
    <property type="term" value="F:metal ion binding"/>
    <property type="evidence" value="ECO:0007669"/>
    <property type="project" value="UniProtKB-KW"/>
</dbReference>
<dbReference type="SFLD" id="SFLDF00027">
    <property type="entry name" value="p-type_atpase"/>
    <property type="match status" value="1"/>
</dbReference>
<evidence type="ECO:0000256" key="8">
    <source>
        <dbReference type="ARBA" id="ARBA00023136"/>
    </source>
</evidence>
<organism evidence="13 14">
    <name type="scientific">Mycobacterium scrofulaceum</name>
    <dbReference type="NCBI Taxonomy" id="1783"/>
    <lineage>
        <taxon>Bacteria</taxon>
        <taxon>Bacillati</taxon>
        <taxon>Actinomycetota</taxon>
        <taxon>Actinomycetes</taxon>
        <taxon>Mycobacteriales</taxon>
        <taxon>Mycobacteriaceae</taxon>
        <taxon>Mycobacterium</taxon>
    </lineage>
</organism>
<dbReference type="PANTHER" id="PTHR24093">
    <property type="entry name" value="CATION TRANSPORTING ATPASE"/>
    <property type="match status" value="1"/>
</dbReference>
<dbReference type="InterPro" id="IPR036412">
    <property type="entry name" value="HAD-like_sf"/>
</dbReference>
<dbReference type="InterPro" id="IPR023299">
    <property type="entry name" value="ATPase_P-typ_cyto_dom_N"/>
</dbReference>
<keyword evidence="4" id="KW-0479">Metal-binding</keyword>
<feature type="region of interest" description="Disordered" evidence="10">
    <location>
        <begin position="1431"/>
        <end position="1475"/>
    </location>
</feature>
<dbReference type="Pfam" id="PF00689">
    <property type="entry name" value="Cation_ATPase_C"/>
    <property type="match status" value="1"/>
</dbReference>
<dbReference type="EMBL" id="MVIJ01000015">
    <property type="protein sequence ID" value="ORB73857.1"/>
    <property type="molecule type" value="Genomic_DNA"/>
</dbReference>
<dbReference type="GO" id="GO:0005886">
    <property type="term" value="C:plasma membrane"/>
    <property type="evidence" value="ECO:0007669"/>
    <property type="project" value="UniProtKB-SubCell"/>
</dbReference>
<evidence type="ECO:0000313" key="14">
    <source>
        <dbReference type="Proteomes" id="UP000192601"/>
    </source>
</evidence>
<dbReference type="GO" id="GO:0016887">
    <property type="term" value="F:ATP hydrolysis activity"/>
    <property type="evidence" value="ECO:0007669"/>
    <property type="project" value="InterPro"/>
</dbReference>
<dbReference type="InterPro" id="IPR006068">
    <property type="entry name" value="ATPase_P-typ_cation-transptr_C"/>
</dbReference>
<feature type="domain" description="Cation-transporting P-type ATPase C-terminal" evidence="12">
    <location>
        <begin position="1274"/>
        <end position="1426"/>
    </location>
</feature>
<dbReference type="NCBIfam" id="TIGR01494">
    <property type="entry name" value="ATPase_P-type"/>
    <property type="match status" value="2"/>
</dbReference>
<dbReference type="Gene3D" id="1.20.1110.10">
    <property type="entry name" value="Calcium-transporting ATPase, transmembrane domain"/>
    <property type="match status" value="2"/>
</dbReference>
<dbReference type="InterPro" id="IPR023298">
    <property type="entry name" value="ATPase_P-typ_TM_dom_sf"/>
</dbReference>
<proteinExistence type="predicted"/>
<evidence type="ECO:0000259" key="11">
    <source>
        <dbReference type="Pfam" id="PF00122"/>
    </source>
</evidence>
<dbReference type="SUPFAM" id="SSF81653">
    <property type="entry name" value="Calcium ATPase, transduction domain A"/>
    <property type="match status" value="1"/>
</dbReference>
<feature type="compositionally biased region" description="Low complexity" evidence="10">
    <location>
        <begin position="1462"/>
        <end position="1475"/>
    </location>
</feature>
<evidence type="ECO:0000256" key="9">
    <source>
        <dbReference type="ARBA" id="ARBA00049360"/>
    </source>
</evidence>
<dbReference type="Gene3D" id="3.40.1110.10">
    <property type="entry name" value="Calcium-transporting ATPase, cytoplasmic domain N"/>
    <property type="match status" value="2"/>
</dbReference>
<dbReference type="PANTHER" id="PTHR24093:SF513">
    <property type="entry name" value="CATION-TRANSPORTING ATPASE I-RELATED"/>
    <property type="match status" value="1"/>
</dbReference>
<evidence type="ECO:0000256" key="4">
    <source>
        <dbReference type="ARBA" id="ARBA00022723"/>
    </source>
</evidence>
<keyword evidence="8" id="KW-0472">Membrane</keyword>
<keyword evidence="14" id="KW-1185">Reference proteome</keyword>
<dbReference type="Gene3D" id="2.70.150.10">
    <property type="entry name" value="Calcium-transporting ATPase, cytoplasmic transduction domain A"/>
    <property type="match status" value="1"/>
</dbReference>
<sequence length="1499" mass="154107">MRQLSPLRVVSAGLGAAAGLGDAVGKLAAAGLDVVALPVRVGATVLSGEVSRSTLTRRCGRGDGRLWIEVRGLDGADGAARARAAVDAMRAQPGVTKVSLNRPLSRVVVEIDDGRASLDQLCSALASAEKAYGPADSIRAGGLPGDGLLMVTRGAMVAVNAAGFAVAVAGRALRLPAAPIAVDAVSAIANHQPWLRRALEAGIGPGATDTALSVFGTAAHVVTLSPAKLSVDLAMQAFKAAESRAAARAWARYEPDLARHADESEMHHLPRAVPAPAGRIERHGKRVAWVQLIGVGLTGALTRNVTMASNAALAASPKAMHTTHEAFATTLGRGLADRHAVLPLRPESLRRLDKVDALLIDPRVLCGAQMRVVRVRGARDDDLPAAWARAQQLLDDGPGPGPGWHRIPASSDDVDGGDAVEALIAPAPHPLASALITRARDSGARLVSVDAGLLGDLRPAFDDVHPVDGADVDGALADAVSALQRDGHTVVVLSSSGAQALSSADVALGIRPGADAPPPWNADLMLDDLAGAWRVLHALPAARRASQQGIAISVGASALGALFMVPGVRRLRGPGPVTIGAVAGLLSGYLLALGTVRTPVPRPAPVFEWHAMSAERVREVLAALRDPDEPPAATGSGPDDGRFPAAVWEFARAAVAELTGDPLTPILGLCSAATAVLGSPADAVLVGTVLTGNALLSTAQQLRAENRLNRLLAQQTPPARVVIPGSDAARGYREVVVEQLRPGDVIEVRSDEVVPADARVIEAHDLEVDESSLTGESLSVQKQVEATPGAELAERRCMVYAGTTVVAGTAIAVVTAVGADTQTRRAAELASGDLPTVGLHHQLSRLMSRAFPFSAGGGVLVGALGLLRAGGLRQALSSAIAVSVAAIPEGMPLMATLAQSASAQRLGDAGALVRVPRAAEALGRVEVVCFDKTGTLSENRLRVAEVRPVAQHSRDDVLRCAAQAAPADDGNPHVHATDEAIIKAADEVAGPRSRPEPDAHLPFRSGRAFSASVTGTQLTVKGAPEVVLAACRSVGAEVDDAITTLTTAGLRTIAVARRKLSAQQARAVREDPDRIGALCGTGLTLTGFLGLSDTPRPQAPQLLADLSDRGVAIRLITGDHPVTATAIARELGVPVSAEQVITGSEWNAMSREEQRLAVSERVIFARMSPENKVQVVQTLERAGRVCAMVGDGANDAAAIRAASVGVGVVARGSDSAHTTADLVLTDGRIETLVAAIDEGRRLWRGVQAAVTGLLGGNAGEVIFSVIGTALTGTSPLNTRQLLLINMLTDALPATAVAVSTPAGPVQRVGSGIDDRALRRAVAARGTLTAAAATTAWLMASVTGLPQRASTVALISLVAVELGQTVVDSHAPLVLLTAAGSFAAFTAMITTPGISQLLGCTPVGPLGWAQGLGTAAGAVLAVAATNWLRSDHRDAESPTGDRPVLEGQPGSPPPPRRQHPRAPHTAALKAPATGAPALRLVDQHQHRISGEVVNDRPRGR</sequence>
<dbReference type="PRINTS" id="PR00119">
    <property type="entry name" value="CATATPASE"/>
</dbReference>
<keyword evidence="5" id="KW-0460">Magnesium</keyword>
<evidence type="ECO:0000256" key="6">
    <source>
        <dbReference type="ARBA" id="ARBA00022967"/>
    </source>
</evidence>
<dbReference type="SUPFAM" id="SSF81665">
    <property type="entry name" value="Calcium ATPase, transmembrane domain M"/>
    <property type="match status" value="1"/>
</dbReference>
<evidence type="ECO:0000256" key="2">
    <source>
        <dbReference type="ARBA" id="ARBA00022475"/>
    </source>
</evidence>
<dbReference type="InterPro" id="IPR059000">
    <property type="entry name" value="ATPase_P-type_domA"/>
</dbReference>
<dbReference type="PRINTS" id="PR00120">
    <property type="entry name" value="HATPASE"/>
</dbReference>
<dbReference type="Pfam" id="PF00122">
    <property type="entry name" value="E1-E2_ATPase"/>
    <property type="match status" value="1"/>
</dbReference>
<dbReference type="Pfam" id="PF00702">
    <property type="entry name" value="Hydrolase"/>
    <property type="match status" value="1"/>
</dbReference>
<dbReference type="GO" id="GO:0005388">
    <property type="term" value="F:P-type calcium transporter activity"/>
    <property type="evidence" value="ECO:0007669"/>
    <property type="project" value="TreeGrafter"/>
</dbReference>
<keyword evidence="7" id="KW-1133">Transmembrane helix</keyword>
<feature type="domain" description="P-type ATPase A" evidence="11">
    <location>
        <begin position="730"/>
        <end position="830"/>
    </location>
</feature>
<evidence type="ECO:0000256" key="1">
    <source>
        <dbReference type="ARBA" id="ARBA00004651"/>
    </source>
</evidence>
<evidence type="ECO:0000256" key="5">
    <source>
        <dbReference type="ARBA" id="ARBA00022842"/>
    </source>
</evidence>
<keyword evidence="2" id="KW-1003">Cell membrane</keyword>
<gene>
    <name evidence="13" type="ORF">BST44_11965</name>
</gene>
<evidence type="ECO:0000259" key="12">
    <source>
        <dbReference type="Pfam" id="PF00689"/>
    </source>
</evidence>
<accession>A0A1X0KF93</accession>
<dbReference type="Proteomes" id="UP000192601">
    <property type="component" value="Unassembled WGS sequence"/>
</dbReference>
<comment type="catalytic activity">
    <reaction evidence="9">
        <text>ATP + H2O = ADP + phosphate + H(+)</text>
        <dbReference type="Rhea" id="RHEA:13065"/>
        <dbReference type="ChEBI" id="CHEBI:15377"/>
        <dbReference type="ChEBI" id="CHEBI:15378"/>
        <dbReference type="ChEBI" id="CHEBI:30616"/>
        <dbReference type="ChEBI" id="CHEBI:43474"/>
        <dbReference type="ChEBI" id="CHEBI:456216"/>
    </reaction>
</comment>
<dbReference type="SUPFAM" id="SSF56784">
    <property type="entry name" value="HAD-like"/>
    <property type="match status" value="1"/>
</dbReference>
<name>A0A1X0KF93_MYCSC</name>
<evidence type="ECO:0000313" key="13">
    <source>
        <dbReference type="EMBL" id="ORB73857.1"/>
    </source>
</evidence>
<dbReference type="GO" id="GO:0005524">
    <property type="term" value="F:ATP binding"/>
    <property type="evidence" value="ECO:0007669"/>
    <property type="project" value="InterPro"/>
</dbReference>
<evidence type="ECO:0000256" key="10">
    <source>
        <dbReference type="SAM" id="MobiDB-lite"/>
    </source>
</evidence>
<comment type="caution">
    <text evidence="13">The sequence shown here is derived from an EMBL/GenBank/DDBJ whole genome shotgun (WGS) entry which is preliminary data.</text>
</comment>
<evidence type="ECO:0000256" key="3">
    <source>
        <dbReference type="ARBA" id="ARBA00022692"/>
    </source>
</evidence>